<reference evidence="3 4" key="1">
    <citation type="submission" date="2024-06" db="EMBL/GenBank/DDBJ databases">
        <title>Genomic Encyclopedia of Type Strains, Phase IV (KMG-IV): sequencing the most valuable type-strain genomes for metagenomic binning, comparative biology and taxonomic classification.</title>
        <authorList>
            <person name="Goeker M."/>
        </authorList>
    </citation>
    <scope>NUCLEOTIDE SEQUENCE [LARGE SCALE GENOMIC DNA]</scope>
    <source>
        <strain evidence="3 4">DSM 17809</strain>
    </source>
</reference>
<dbReference type="Pfam" id="PF07589">
    <property type="entry name" value="PEP-CTERM"/>
    <property type="match status" value="1"/>
</dbReference>
<evidence type="ECO:0000313" key="3">
    <source>
        <dbReference type="EMBL" id="MET3525398.1"/>
    </source>
</evidence>
<dbReference type="RefSeq" id="WP_331930116.1">
    <property type="nucleotide sequence ID" value="NZ_JBEPLU010000001.1"/>
</dbReference>
<feature type="chain" id="PRO_5046632301" evidence="1">
    <location>
        <begin position="27"/>
        <end position="216"/>
    </location>
</feature>
<keyword evidence="4" id="KW-1185">Reference proteome</keyword>
<keyword evidence="1" id="KW-0732">Signal</keyword>
<proteinExistence type="predicted"/>
<gene>
    <name evidence="3" type="ORF">ABID41_000493</name>
</gene>
<accession>A0ABV2EEE8</accession>
<name>A0ABV2EEE8_9CAUL</name>
<evidence type="ECO:0000259" key="2">
    <source>
        <dbReference type="Pfam" id="PF07589"/>
    </source>
</evidence>
<dbReference type="NCBIfam" id="TIGR02595">
    <property type="entry name" value="PEP_CTERM"/>
    <property type="match status" value="1"/>
</dbReference>
<feature type="signal peptide" evidence="1">
    <location>
        <begin position="1"/>
        <end position="26"/>
    </location>
</feature>
<dbReference type="EMBL" id="JBEPLU010000001">
    <property type="protein sequence ID" value="MET3525398.1"/>
    <property type="molecule type" value="Genomic_DNA"/>
</dbReference>
<comment type="caution">
    <text evidence="3">The sequence shown here is derived from an EMBL/GenBank/DDBJ whole genome shotgun (WGS) entry which is preliminary data.</text>
</comment>
<dbReference type="InterPro" id="IPR013424">
    <property type="entry name" value="Ice-binding_C"/>
</dbReference>
<sequence length="216" mass="21767">MKIALKAAAFAAVAALAATAGGSAQAAVNVTFTSTDAGLPAGQQMVWDFDGVEGAGYGVSFTAGSGPRAVAAGSSSDAAPPPGATGFYAAVLGGGEMLLTTPGIAALSFFMGSPDNYNSIRFNYSDGSFDTLTGIELAAGAFNGDQSIGRRMTYQFEKSVTSVLFSSSQNSFEFDNIATLSSAVPEPATWAMLIAGFGLAGSAIRSRRQKAALALA</sequence>
<protein>
    <submittedName>
        <fullName evidence="3">ABC-type glycerol-3-phosphate transport system substrate-binding protein</fullName>
    </submittedName>
</protein>
<organism evidence="3 4">
    <name type="scientific">Phenylobacterium koreense</name>
    <dbReference type="NCBI Taxonomy" id="266125"/>
    <lineage>
        <taxon>Bacteria</taxon>
        <taxon>Pseudomonadati</taxon>
        <taxon>Pseudomonadota</taxon>
        <taxon>Alphaproteobacteria</taxon>
        <taxon>Caulobacterales</taxon>
        <taxon>Caulobacteraceae</taxon>
        <taxon>Phenylobacterium</taxon>
    </lineage>
</organism>
<evidence type="ECO:0000256" key="1">
    <source>
        <dbReference type="SAM" id="SignalP"/>
    </source>
</evidence>
<dbReference type="Proteomes" id="UP001549110">
    <property type="component" value="Unassembled WGS sequence"/>
</dbReference>
<evidence type="ECO:0000313" key="4">
    <source>
        <dbReference type="Proteomes" id="UP001549110"/>
    </source>
</evidence>
<feature type="domain" description="Ice-binding protein C-terminal" evidence="2">
    <location>
        <begin position="183"/>
        <end position="208"/>
    </location>
</feature>
<dbReference type="NCBIfam" id="NF035944">
    <property type="entry name" value="PEPxxWA-CTERM"/>
    <property type="match status" value="1"/>
</dbReference>